<feature type="region of interest" description="Disordered" evidence="1">
    <location>
        <begin position="85"/>
        <end position="104"/>
    </location>
</feature>
<proteinExistence type="predicted"/>
<feature type="region of interest" description="Disordered" evidence="1">
    <location>
        <begin position="162"/>
        <end position="204"/>
    </location>
</feature>
<evidence type="ECO:0000313" key="2">
    <source>
        <dbReference type="EMBL" id="GMM36579.1"/>
    </source>
</evidence>
<comment type="caution">
    <text evidence="2">The sequence shown here is derived from an EMBL/GenBank/DDBJ whole genome shotgun (WGS) entry which is preliminary data.</text>
</comment>
<name>A0AAV5QPA2_9ASCO</name>
<evidence type="ECO:0000256" key="1">
    <source>
        <dbReference type="SAM" id="MobiDB-lite"/>
    </source>
</evidence>
<feature type="compositionally biased region" description="Basic residues" evidence="1">
    <location>
        <begin position="189"/>
        <end position="204"/>
    </location>
</feature>
<dbReference type="Pfam" id="PF10295">
    <property type="entry name" value="DUF2406"/>
    <property type="match status" value="1"/>
</dbReference>
<dbReference type="PANTHER" id="PTHR28186:SF1">
    <property type="entry name" value="MEIOTICALLY UP-REGULATED GENE 9 PROTEIN"/>
    <property type="match status" value="1"/>
</dbReference>
<organism evidence="2 3">
    <name type="scientific">Saccharomycopsis crataegensis</name>
    <dbReference type="NCBI Taxonomy" id="43959"/>
    <lineage>
        <taxon>Eukaryota</taxon>
        <taxon>Fungi</taxon>
        <taxon>Dikarya</taxon>
        <taxon>Ascomycota</taxon>
        <taxon>Saccharomycotina</taxon>
        <taxon>Saccharomycetes</taxon>
        <taxon>Saccharomycopsidaceae</taxon>
        <taxon>Saccharomycopsis</taxon>
    </lineage>
</organism>
<dbReference type="EMBL" id="BTFZ01000011">
    <property type="protein sequence ID" value="GMM36579.1"/>
    <property type="molecule type" value="Genomic_DNA"/>
</dbReference>
<dbReference type="PANTHER" id="PTHR28186">
    <property type="entry name" value="MEIOTICALLY UP-REGULATED GENE 9 PROTEIN"/>
    <property type="match status" value="1"/>
</dbReference>
<dbReference type="RefSeq" id="XP_064853575.1">
    <property type="nucleotide sequence ID" value="XM_064997503.1"/>
</dbReference>
<dbReference type="GeneID" id="90074554"/>
<accession>A0AAV5QPA2</accession>
<protein>
    <submittedName>
        <fullName evidence="2">Uncharacterized protein</fullName>
    </submittedName>
</protein>
<gene>
    <name evidence="2" type="ORF">DASC09_039040</name>
</gene>
<feature type="compositionally biased region" description="Polar residues" evidence="1">
    <location>
        <begin position="162"/>
        <end position="171"/>
    </location>
</feature>
<evidence type="ECO:0000313" key="3">
    <source>
        <dbReference type="Proteomes" id="UP001360560"/>
    </source>
</evidence>
<keyword evidence="3" id="KW-1185">Reference proteome</keyword>
<dbReference type="Proteomes" id="UP001360560">
    <property type="component" value="Unassembled WGS sequence"/>
</dbReference>
<reference evidence="2 3" key="1">
    <citation type="journal article" date="2023" name="Elife">
        <title>Identification of key yeast species and microbe-microbe interactions impacting larval growth of Drosophila in the wild.</title>
        <authorList>
            <person name="Mure A."/>
            <person name="Sugiura Y."/>
            <person name="Maeda R."/>
            <person name="Honda K."/>
            <person name="Sakurai N."/>
            <person name="Takahashi Y."/>
            <person name="Watada M."/>
            <person name="Katoh T."/>
            <person name="Gotoh A."/>
            <person name="Gotoh Y."/>
            <person name="Taniguchi I."/>
            <person name="Nakamura K."/>
            <person name="Hayashi T."/>
            <person name="Katayama T."/>
            <person name="Uemura T."/>
            <person name="Hattori Y."/>
        </authorList>
    </citation>
    <scope>NUCLEOTIDE SEQUENCE [LARGE SCALE GENOMIC DNA]</scope>
    <source>
        <strain evidence="2 3">SC-9</strain>
    </source>
</reference>
<sequence>MGIFGRKKSHKRSVSNSFQDARKSVVISKMDQDKLKVRTIGVHDPILNAINEQQPFQEATMQMDASKLNSLSMMASKKPFNDAFGNPIVRGDMSNPTRPRDERPMDTIRSFEYAISGDPFYKSNLETPLYGWNVRPTYSSQPGNLRSGDMMPNYQTNPYDNYANQNHSTIPRTFEQPVYQPKKKEPEQKKKKRGLFGKSKKNKA</sequence>
<dbReference type="InterPro" id="IPR018809">
    <property type="entry name" value="DUF2406"/>
</dbReference>
<dbReference type="AlphaFoldDB" id="A0AAV5QPA2"/>